<sequence>MALDIALLQELPSTEETLLGVQDCCWNSLIGGCQMWSLTLSTCHSNTNG</sequence>
<protein>
    <submittedName>
        <fullName evidence="1">Uncharacterized protein</fullName>
    </submittedName>
</protein>
<proteinExistence type="predicted"/>
<dbReference type="STRING" id="589385.SAMN05421504_104231"/>
<evidence type="ECO:0000313" key="1">
    <source>
        <dbReference type="EMBL" id="SDY01768.1"/>
    </source>
</evidence>
<gene>
    <name evidence="1" type="ORF">SAMN05421504_104231</name>
</gene>
<name>A0A1H3GGJ8_9PSEU</name>
<dbReference type="RefSeq" id="WP_176968723.1">
    <property type="nucleotide sequence ID" value="NZ_FNON01000004.1"/>
</dbReference>
<organism evidence="1 2">
    <name type="scientific">Amycolatopsis xylanica</name>
    <dbReference type="NCBI Taxonomy" id="589385"/>
    <lineage>
        <taxon>Bacteria</taxon>
        <taxon>Bacillati</taxon>
        <taxon>Actinomycetota</taxon>
        <taxon>Actinomycetes</taxon>
        <taxon>Pseudonocardiales</taxon>
        <taxon>Pseudonocardiaceae</taxon>
        <taxon>Amycolatopsis</taxon>
    </lineage>
</organism>
<dbReference type="Proteomes" id="UP000199515">
    <property type="component" value="Unassembled WGS sequence"/>
</dbReference>
<dbReference type="EMBL" id="FNON01000004">
    <property type="protein sequence ID" value="SDY01768.1"/>
    <property type="molecule type" value="Genomic_DNA"/>
</dbReference>
<reference evidence="1 2" key="1">
    <citation type="submission" date="2016-10" db="EMBL/GenBank/DDBJ databases">
        <authorList>
            <person name="de Groot N.N."/>
        </authorList>
    </citation>
    <scope>NUCLEOTIDE SEQUENCE [LARGE SCALE GENOMIC DNA]</scope>
    <source>
        <strain evidence="1 2">CPCC 202699</strain>
    </source>
</reference>
<accession>A0A1H3GGJ8</accession>
<keyword evidence="2" id="KW-1185">Reference proteome</keyword>
<evidence type="ECO:0000313" key="2">
    <source>
        <dbReference type="Proteomes" id="UP000199515"/>
    </source>
</evidence>
<dbReference type="AlphaFoldDB" id="A0A1H3GGJ8"/>